<gene>
    <name evidence="3" type="primary">grpE</name>
    <name evidence="10" type="ORF">C1G86_1294</name>
    <name evidence="9" type="ORF">C1G87_1256</name>
    <name evidence="8" type="ORF">CVH13_00409</name>
    <name evidence="7" type="ORF">Dm11a5_1230</name>
</gene>
<dbReference type="PATRIC" id="fig|61435.13.peg.1254"/>
<name>A0A142VB45_9CHLR</name>
<dbReference type="Proteomes" id="UP000248786">
    <property type="component" value="Unassembled WGS sequence"/>
</dbReference>
<evidence type="ECO:0000256" key="3">
    <source>
        <dbReference type="HAMAP-Rule" id="MF_01151"/>
    </source>
</evidence>
<evidence type="ECO:0000256" key="1">
    <source>
        <dbReference type="ARBA" id="ARBA00009054"/>
    </source>
</evidence>
<evidence type="ECO:0000313" key="14">
    <source>
        <dbReference type="Proteomes" id="UP000249146"/>
    </source>
</evidence>
<evidence type="ECO:0000313" key="9">
    <source>
        <dbReference type="EMBL" id="RAL69240.1"/>
    </source>
</evidence>
<dbReference type="AlphaFoldDB" id="A0A142VB45"/>
<feature type="compositionally biased region" description="Polar residues" evidence="6">
    <location>
        <begin position="17"/>
        <end position="31"/>
    </location>
</feature>
<evidence type="ECO:0000313" key="13">
    <source>
        <dbReference type="Proteomes" id="UP000248786"/>
    </source>
</evidence>
<accession>A0A142VB45</accession>
<dbReference type="PROSITE" id="PS01071">
    <property type="entry name" value="GRPE"/>
    <property type="match status" value="1"/>
</dbReference>
<reference evidence="7 11" key="1">
    <citation type="submission" date="2015-03" db="EMBL/GenBank/DDBJ databases">
        <title>Genomic characterization of Dehalococcoides mccartyi strain 11a5, an unusal plasmid-containing chloroethene dechlorinator.</title>
        <authorList>
            <person name="Zhao S."/>
            <person name="Ding C."/>
            <person name="He J."/>
        </authorList>
    </citation>
    <scope>NUCLEOTIDE SEQUENCE [LARGE SCALE GENOMIC DNA]</scope>
    <source>
        <strain evidence="7 11">11a5</strain>
    </source>
</reference>
<dbReference type="Gene3D" id="2.30.22.10">
    <property type="entry name" value="Head domain of nucleotide exchange factor GrpE"/>
    <property type="match status" value="1"/>
</dbReference>
<dbReference type="GO" id="GO:0006457">
    <property type="term" value="P:protein folding"/>
    <property type="evidence" value="ECO:0007669"/>
    <property type="project" value="InterPro"/>
</dbReference>
<dbReference type="SUPFAM" id="SSF58014">
    <property type="entry name" value="Coiled-coil domain of nucleotide exchange factor GrpE"/>
    <property type="match status" value="1"/>
</dbReference>
<dbReference type="CDD" id="cd00446">
    <property type="entry name" value="GrpE"/>
    <property type="match status" value="1"/>
</dbReference>
<dbReference type="Proteomes" id="UP000076394">
    <property type="component" value="Chromosome"/>
</dbReference>
<dbReference type="GO" id="GO:0051082">
    <property type="term" value="F:unfolded protein binding"/>
    <property type="evidence" value="ECO:0007669"/>
    <property type="project" value="TreeGrafter"/>
</dbReference>
<dbReference type="PANTHER" id="PTHR21237:SF23">
    <property type="entry name" value="GRPE PROTEIN HOMOLOG, MITOCHONDRIAL"/>
    <property type="match status" value="1"/>
</dbReference>
<dbReference type="GO" id="GO:0051087">
    <property type="term" value="F:protein-folding chaperone binding"/>
    <property type="evidence" value="ECO:0007669"/>
    <property type="project" value="InterPro"/>
</dbReference>
<dbReference type="EMBL" id="PHFD01000102">
    <property type="protein sequence ID" value="PKH47587.1"/>
    <property type="molecule type" value="Genomic_DNA"/>
</dbReference>
<evidence type="ECO:0000313" key="8">
    <source>
        <dbReference type="EMBL" id="PKH47587.1"/>
    </source>
</evidence>
<dbReference type="InterPro" id="IPR009012">
    <property type="entry name" value="GrpE_head"/>
</dbReference>
<dbReference type="OMA" id="QGPVIRD"/>
<dbReference type="Proteomes" id="UP000233649">
    <property type="component" value="Unassembled WGS sequence"/>
</dbReference>
<dbReference type="EMBL" id="QGLC01000011">
    <property type="protein sequence ID" value="RAL69240.1"/>
    <property type="molecule type" value="Genomic_DNA"/>
</dbReference>
<comment type="subcellular location">
    <subcellularLocation>
        <location evidence="3">Cytoplasm</location>
    </subcellularLocation>
</comment>
<dbReference type="Proteomes" id="UP000249146">
    <property type="component" value="Unassembled WGS sequence"/>
</dbReference>
<evidence type="ECO:0000256" key="4">
    <source>
        <dbReference type="RuleBase" id="RU000639"/>
    </source>
</evidence>
<dbReference type="SUPFAM" id="SSF51064">
    <property type="entry name" value="Head domain of nucleotide exchange factor GrpE"/>
    <property type="match status" value="1"/>
</dbReference>
<comment type="similarity">
    <text evidence="1 3 5">Belongs to the GrpE family.</text>
</comment>
<dbReference type="Pfam" id="PF01025">
    <property type="entry name" value="GrpE"/>
    <property type="match status" value="1"/>
</dbReference>
<comment type="subunit">
    <text evidence="3">Homodimer.</text>
</comment>
<dbReference type="GO" id="GO:0005737">
    <property type="term" value="C:cytoplasm"/>
    <property type="evidence" value="ECO:0007669"/>
    <property type="project" value="UniProtKB-SubCell"/>
</dbReference>
<protein>
    <recommendedName>
        <fullName evidence="3 4">Protein GrpE</fullName>
    </recommendedName>
    <alternativeName>
        <fullName evidence="3">HSP-70 cofactor</fullName>
    </alternativeName>
</protein>
<dbReference type="PRINTS" id="PR00773">
    <property type="entry name" value="GRPEPROTEIN"/>
</dbReference>
<keyword evidence="2 3" id="KW-0143">Chaperone</keyword>
<organism evidence="7 11">
    <name type="scientific">Dehalococcoides mccartyi</name>
    <dbReference type="NCBI Taxonomy" id="61435"/>
    <lineage>
        <taxon>Bacteria</taxon>
        <taxon>Bacillati</taxon>
        <taxon>Chloroflexota</taxon>
        <taxon>Dehalococcoidia</taxon>
        <taxon>Dehalococcoidales</taxon>
        <taxon>Dehalococcoidaceae</taxon>
        <taxon>Dehalococcoides</taxon>
    </lineage>
</organism>
<evidence type="ECO:0000256" key="2">
    <source>
        <dbReference type="ARBA" id="ARBA00023186"/>
    </source>
</evidence>
<sequence length="187" mass="20996">MTDRKMQDKEENEHPENTQAKTDGQLENLNAQLAEEKKRSEEYLDSLKRARAEFVNYKRYIEQERNIQGDMARGNAFMLVLPVLDDLERALTSVPANIAGQPFIEGLDLIVRKFQAILDNQGVKAIPAAGEQFNSRLHEAVACEDGPEGIILHEARRGYTVGDRVLRTSLVVVGNGSQPCQQNSDMK</sequence>
<dbReference type="HAMAP" id="MF_01151">
    <property type="entry name" value="GrpE"/>
    <property type="match status" value="1"/>
</dbReference>
<dbReference type="RefSeq" id="WP_011309759.1">
    <property type="nucleotide sequence ID" value="NZ_AP024514.1"/>
</dbReference>
<dbReference type="OrthoDB" id="9812586at2"/>
<evidence type="ECO:0000313" key="7">
    <source>
        <dbReference type="EMBL" id="AMU87056.1"/>
    </source>
</evidence>
<dbReference type="InterPro" id="IPR000740">
    <property type="entry name" value="GrpE"/>
</dbReference>
<keyword evidence="3 4" id="KW-0346">Stress response</keyword>
<proteinExistence type="inferred from homology"/>
<evidence type="ECO:0000256" key="5">
    <source>
        <dbReference type="RuleBase" id="RU004478"/>
    </source>
</evidence>
<dbReference type="InterPro" id="IPR013805">
    <property type="entry name" value="GrpE_CC"/>
</dbReference>
<dbReference type="EMBL" id="CP011127">
    <property type="protein sequence ID" value="AMU87056.1"/>
    <property type="molecule type" value="Genomic_DNA"/>
</dbReference>
<evidence type="ECO:0000256" key="6">
    <source>
        <dbReference type="SAM" id="MobiDB-lite"/>
    </source>
</evidence>
<dbReference type="EMBL" id="QGLD01000011">
    <property type="protein sequence ID" value="RAL70371.1"/>
    <property type="molecule type" value="Genomic_DNA"/>
</dbReference>
<reference evidence="13 14" key="3">
    <citation type="submission" date="2018-05" db="EMBL/GenBank/DDBJ databases">
        <title>Draft genome sequences of Dehalococcoides mccartyi strains RC and KS.</title>
        <authorList>
            <person name="Higgins S.A."/>
            <person name="Padilla-Crespo E."/>
            <person name="Loeffler F.E."/>
        </authorList>
    </citation>
    <scope>NUCLEOTIDE SEQUENCE [LARGE SCALE GENOMIC DNA]</scope>
    <source>
        <strain evidence="10 13">KS</strain>
        <strain evidence="9 14">RC</strain>
    </source>
</reference>
<keyword evidence="3" id="KW-0963">Cytoplasm</keyword>
<dbReference type="PANTHER" id="PTHR21237">
    <property type="entry name" value="GRPE PROTEIN"/>
    <property type="match status" value="1"/>
</dbReference>
<comment type="function">
    <text evidence="3 4">Participates actively in the response to hyperosmotic and heat shock by preventing the aggregation of stress-denatured proteins, in association with DnaK and GrpE. It is the nucleotide exchange factor for DnaK and may function as a thermosensor. Unfolded proteins bind initially to DnaJ; upon interaction with the DnaJ-bound protein, DnaK hydrolyzes its bound ATP, resulting in the formation of a stable complex. GrpE releases ADP from DnaK; ATP binding to DnaK triggers the release of the substrate protein, thus completing the reaction cycle. Several rounds of ATP-dependent interactions between DnaJ, DnaK and GrpE are required for fully efficient folding.</text>
</comment>
<feature type="region of interest" description="Disordered" evidence="6">
    <location>
        <begin position="1"/>
        <end position="37"/>
    </location>
</feature>
<feature type="compositionally biased region" description="Basic and acidic residues" evidence="6">
    <location>
        <begin position="1"/>
        <end position="16"/>
    </location>
</feature>
<dbReference type="Gene3D" id="3.90.20.20">
    <property type="match status" value="1"/>
</dbReference>
<dbReference type="GO" id="GO:0042803">
    <property type="term" value="F:protein homodimerization activity"/>
    <property type="evidence" value="ECO:0007669"/>
    <property type="project" value="InterPro"/>
</dbReference>
<evidence type="ECO:0000313" key="12">
    <source>
        <dbReference type="Proteomes" id="UP000233649"/>
    </source>
</evidence>
<dbReference type="GO" id="GO:0000774">
    <property type="term" value="F:adenyl-nucleotide exchange factor activity"/>
    <property type="evidence" value="ECO:0007669"/>
    <property type="project" value="InterPro"/>
</dbReference>
<reference evidence="8 12" key="2">
    <citation type="journal article" date="2017" name="FEMS Microbiol. Ecol.">
        <title>Reconstructed genomes of novel Dehalococcoides mccartyi strains from 1,2,3,4-tetrachlorodibenzo-p-dioxin-dechlorinating enrichment cultures reveal divergent reductive dehalogenase gene profiles.</title>
        <authorList>
            <person name="Dam H.T."/>
            <person name="Vollmers J."/>
            <person name="Kaster A.K."/>
            <person name="Haggblom M.M."/>
        </authorList>
    </citation>
    <scope>NUCLEOTIDE SEQUENCE [LARGE SCALE GENOMIC DNA]</scope>
    <source>
        <strain evidence="8 12">H1-3-2.001</strain>
    </source>
</reference>
<evidence type="ECO:0000313" key="10">
    <source>
        <dbReference type="EMBL" id="RAL70371.1"/>
    </source>
</evidence>
<evidence type="ECO:0000313" key="11">
    <source>
        <dbReference type="Proteomes" id="UP000076394"/>
    </source>
</evidence>